<gene>
    <name evidence="3" type="ORF">SAMN05660874_01438</name>
</gene>
<dbReference type="OrthoDB" id="9808347at2"/>
<dbReference type="CDD" id="cd02252">
    <property type="entry name" value="nylC_like"/>
    <property type="match status" value="1"/>
</dbReference>
<dbReference type="Proteomes" id="UP000198852">
    <property type="component" value="Unassembled WGS sequence"/>
</dbReference>
<accession>A0A1I6QH30</accession>
<feature type="compositionally biased region" description="Basic and acidic residues" evidence="2">
    <location>
        <begin position="215"/>
        <end position="225"/>
    </location>
</feature>
<dbReference type="Gene3D" id="3.60.70.12">
    <property type="entry name" value="L-amino peptidase D-ALA esterase/amidase"/>
    <property type="match status" value="1"/>
</dbReference>
<dbReference type="EMBL" id="FOZX01000002">
    <property type="protein sequence ID" value="SFS51610.1"/>
    <property type="molecule type" value="Genomic_DNA"/>
</dbReference>
<keyword evidence="3" id="KW-0378">Hydrolase</keyword>
<dbReference type="PANTHER" id="PTHR36512:SF3">
    <property type="entry name" value="BLR5678 PROTEIN"/>
    <property type="match status" value="1"/>
</dbReference>
<keyword evidence="4" id="KW-1185">Reference proteome</keyword>
<evidence type="ECO:0000256" key="2">
    <source>
        <dbReference type="SAM" id="MobiDB-lite"/>
    </source>
</evidence>
<dbReference type="SUPFAM" id="SSF56266">
    <property type="entry name" value="DmpA/ArgJ-like"/>
    <property type="match status" value="1"/>
</dbReference>
<protein>
    <submittedName>
        <fullName evidence="3">L-aminopeptidase/D-esterase</fullName>
    </submittedName>
</protein>
<reference evidence="4" key="1">
    <citation type="submission" date="2016-10" db="EMBL/GenBank/DDBJ databases">
        <authorList>
            <person name="Varghese N."/>
            <person name="Submissions S."/>
        </authorList>
    </citation>
    <scope>NUCLEOTIDE SEQUENCE [LARGE SCALE GENOMIC DNA]</scope>
    <source>
        <strain evidence="4">DSM 44771</strain>
    </source>
</reference>
<name>A0A1I6QH30_9PSEU</name>
<dbReference type="AlphaFoldDB" id="A0A1I6QH30"/>
<keyword evidence="3" id="KW-0645">Protease</keyword>
<comment type="similarity">
    <text evidence="1">Belongs to the peptidase S58 family.</text>
</comment>
<dbReference type="InterPro" id="IPR016117">
    <property type="entry name" value="ArgJ-like_dom_sf"/>
</dbReference>
<organism evidence="3 4">
    <name type="scientific">Saccharopolyspora flava</name>
    <dbReference type="NCBI Taxonomy" id="95161"/>
    <lineage>
        <taxon>Bacteria</taxon>
        <taxon>Bacillati</taxon>
        <taxon>Actinomycetota</taxon>
        <taxon>Actinomycetes</taxon>
        <taxon>Pseudonocardiales</taxon>
        <taxon>Pseudonocardiaceae</taxon>
        <taxon>Saccharopolyspora</taxon>
    </lineage>
</organism>
<dbReference type="Pfam" id="PF03576">
    <property type="entry name" value="Peptidase_S58"/>
    <property type="match status" value="1"/>
</dbReference>
<evidence type="ECO:0000313" key="3">
    <source>
        <dbReference type="EMBL" id="SFS51610.1"/>
    </source>
</evidence>
<dbReference type="PANTHER" id="PTHR36512">
    <property type="entry name" value="D-AMINOPEPTIDASE"/>
    <property type="match status" value="1"/>
</dbReference>
<sequence>MSWQPGELDALVDVGGLLVGHDQRLDEHWATGATAVLAPEGATGAVDVRGGGPGTRETDVLEPSHLVQRVNGLVLAGGSAYGLAAADGAMRWLGERGHGVPVAGPGQVVPVVPAAVIFDVPMNDWGNRPDAEFGYRACENATATETRQGNVGAGAGAVVGPVKGGVGTASAVLPDGTTIGALVVVNAAGSAIDPDTGLPWTPVPGLRAPGSQEVEAARPRYEGRPGRNGPVDRPLNTTLGVVATDLELSKSECRRLAVAGHDALARAVRPAHLLVDGDTMFALATGTGDALPEPGEPGWALRLDQVSAVAAEVVERAIVRGMLAAEPVGEVTCYTRLYPSARE</sequence>
<dbReference type="GO" id="GO:0004177">
    <property type="term" value="F:aminopeptidase activity"/>
    <property type="evidence" value="ECO:0007669"/>
    <property type="project" value="UniProtKB-KW"/>
</dbReference>
<evidence type="ECO:0000313" key="4">
    <source>
        <dbReference type="Proteomes" id="UP000198852"/>
    </source>
</evidence>
<evidence type="ECO:0000256" key="1">
    <source>
        <dbReference type="ARBA" id="ARBA00007068"/>
    </source>
</evidence>
<proteinExistence type="inferred from homology"/>
<dbReference type="InterPro" id="IPR005321">
    <property type="entry name" value="Peptidase_S58_DmpA"/>
</dbReference>
<dbReference type="RefSeq" id="WP_093414821.1">
    <property type="nucleotide sequence ID" value="NZ_FOZX01000002.1"/>
</dbReference>
<feature type="region of interest" description="Disordered" evidence="2">
    <location>
        <begin position="205"/>
        <end position="236"/>
    </location>
</feature>
<dbReference type="STRING" id="95161.SAMN05660874_01438"/>
<keyword evidence="3" id="KW-0031">Aminopeptidase</keyword>